<protein>
    <submittedName>
        <fullName evidence="2">Uncharacterized protein</fullName>
    </submittedName>
</protein>
<dbReference type="GO" id="GO:0006811">
    <property type="term" value="P:monoatomic ion transport"/>
    <property type="evidence" value="ECO:0007669"/>
    <property type="project" value="InterPro"/>
</dbReference>
<gene>
    <name evidence="2" type="ORF">SNAT2548_LOCUS23538</name>
</gene>
<keyword evidence="1" id="KW-0812">Transmembrane</keyword>
<evidence type="ECO:0000256" key="1">
    <source>
        <dbReference type="SAM" id="Phobius"/>
    </source>
</evidence>
<feature type="transmembrane region" description="Helical" evidence="1">
    <location>
        <begin position="347"/>
        <end position="368"/>
    </location>
</feature>
<dbReference type="InterPro" id="IPR038050">
    <property type="entry name" value="Neuro_actylchol_rec"/>
</dbReference>
<organism evidence="2 3">
    <name type="scientific">Symbiodinium natans</name>
    <dbReference type="NCBI Taxonomy" id="878477"/>
    <lineage>
        <taxon>Eukaryota</taxon>
        <taxon>Sar</taxon>
        <taxon>Alveolata</taxon>
        <taxon>Dinophyceae</taxon>
        <taxon>Suessiales</taxon>
        <taxon>Symbiodiniaceae</taxon>
        <taxon>Symbiodinium</taxon>
    </lineage>
</organism>
<proteinExistence type="predicted"/>
<dbReference type="GO" id="GO:0016020">
    <property type="term" value="C:membrane"/>
    <property type="evidence" value="ECO:0007669"/>
    <property type="project" value="InterPro"/>
</dbReference>
<dbReference type="InterPro" id="IPR036719">
    <property type="entry name" value="Neuro-gated_channel_TM_sf"/>
</dbReference>
<dbReference type="Proteomes" id="UP000604046">
    <property type="component" value="Unassembled WGS sequence"/>
</dbReference>
<comment type="caution">
    <text evidence="2">The sequence shown here is derived from an EMBL/GenBank/DDBJ whole genome shotgun (WGS) entry which is preliminary data.</text>
</comment>
<keyword evidence="1" id="KW-0472">Membrane</keyword>
<dbReference type="EMBL" id="CAJNDS010002325">
    <property type="protein sequence ID" value="CAE7433432.1"/>
    <property type="molecule type" value="Genomic_DNA"/>
</dbReference>
<dbReference type="AlphaFoldDB" id="A0A812RDU4"/>
<keyword evidence="1" id="KW-1133">Transmembrane helix</keyword>
<sequence>MLSSTRPGSSNSQAFFVLPICQLMDSCSLLCGTESENDSSEEVREPLEQQPVSSLSLPERVQQVVSAKQEGTPSDEYQRAINCFGVEFHKARGLAGELPEVHRSKIILLNISKLYVEAVDIVTGKFDAQISLRFVRRFDDETGPPPPEAQEDIAADKIPDLLAEIYGVTLNWDLHQACVVEYLSARLYGGPEGQCDVMLRGTFQDTNDLELFPFDIQDFNVIFEVRLLATAQDFHLILVGDVHADQTMPDYTFYRPVAMMHARKWRYRKVFVTTCALRNYGHYIMNYYLQLCVLTSAFPLVSAIDPREGLADRLSFLVTLILATAALQITMNANLPCIPYATMLTRYTTLSFTVMSMSMFLCVLTSHMPWWWDTATFGGLFVFWIGYNLNHFLTARRTVWEARRLLGSPAETLTVGSKELETGAAMMDALDPLLRDILQLRQKRSKG</sequence>
<dbReference type="OrthoDB" id="10309138at2759"/>
<name>A0A812RDU4_9DINO</name>
<reference evidence="2" key="1">
    <citation type="submission" date="2021-02" db="EMBL/GenBank/DDBJ databases">
        <authorList>
            <person name="Dougan E. K."/>
            <person name="Rhodes N."/>
            <person name="Thang M."/>
            <person name="Chan C."/>
        </authorList>
    </citation>
    <scope>NUCLEOTIDE SEQUENCE</scope>
</reference>
<evidence type="ECO:0000313" key="3">
    <source>
        <dbReference type="Proteomes" id="UP000604046"/>
    </source>
</evidence>
<accession>A0A812RDU4</accession>
<feature type="transmembrane region" description="Helical" evidence="1">
    <location>
        <begin position="374"/>
        <end position="393"/>
    </location>
</feature>
<dbReference type="SUPFAM" id="SSF90112">
    <property type="entry name" value="Neurotransmitter-gated ion-channel transmembrane pore"/>
    <property type="match status" value="1"/>
</dbReference>
<keyword evidence="3" id="KW-1185">Reference proteome</keyword>
<evidence type="ECO:0000313" key="2">
    <source>
        <dbReference type="EMBL" id="CAE7433432.1"/>
    </source>
</evidence>
<feature type="transmembrane region" description="Helical" evidence="1">
    <location>
        <begin position="316"/>
        <end position="335"/>
    </location>
</feature>
<dbReference type="Gene3D" id="1.20.58.390">
    <property type="entry name" value="Neurotransmitter-gated ion-channel transmembrane domain"/>
    <property type="match status" value="1"/>
</dbReference>
<feature type="transmembrane region" description="Helical" evidence="1">
    <location>
        <begin position="287"/>
        <end position="304"/>
    </location>
</feature>